<name>A0A5C9A2N4_9GAMM</name>
<organism evidence="2 3">
    <name type="scientific">Parahaliea maris</name>
    <dbReference type="NCBI Taxonomy" id="2716870"/>
    <lineage>
        <taxon>Bacteria</taxon>
        <taxon>Pseudomonadati</taxon>
        <taxon>Pseudomonadota</taxon>
        <taxon>Gammaproteobacteria</taxon>
        <taxon>Cellvibrionales</taxon>
        <taxon>Halieaceae</taxon>
        <taxon>Parahaliea</taxon>
    </lineage>
</organism>
<dbReference type="AlphaFoldDB" id="A0A5C9A2N4"/>
<keyword evidence="1" id="KW-0812">Transmembrane</keyword>
<accession>A0A5C9A2N4</accession>
<dbReference type="RefSeq" id="WP_148068606.1">
    <property type="nucleotide sequence ID" value="NZ_VRZA01000003.1"/>
</dbReference>
<keyword evidence="1" id="KW-1133">Transmembrane helix</keyword>
<dbReference type="EMBL" id="VRZA01000003">
    <property type="protein sequence ID" value="TXS94264.1"/>
    <property type="molecule type" value="Genomic_DNA"/>
</dbReference>
<evidence type="ECO:0000256" key="1">
    <source>
        <dbReference type="SAM" id="Phobius"/>
    </source>
</evidence>
<comment type="caution">
    <text evidence="2">The sequence shown here is derived from an EMBL/GenBank/DDBJ whole genome shotgun (WGS) entry which is preliminary data.</text>
</comment>
<reference evidence="2 3" key="1">
    <citation type="submission" date="2019-08" db="EMBL/GenBank/DDBJ databases">
        <title>Parahaliea maris sp. nov., isolated from the surface seawater.</title>
        <authorList>
            <person name="Liu Y."/>
        </authorList>
    </citation>
    <scope>NUCLEOTIDE SEQUENCE [LARGE SCALE GENOMIC DNA]</scope>
    <source>
        <strain evidence="2 3">HSLHS9</strain>
    </source>
</reference>
<gene>
    <name evidence="2" type="ORF">FV139_11780</name>
</gene>
<evidence type="ECO:0000313" key="3">
    <source>
        <dbReference type="Proteomes" id="UP000321039"/>
    </source>
</evidence>
<dbReference type="Proteomes" id="UP000321039">
    <property type="component" value="Unassembled WGS sequence"/>
</dbReference>
<protein>
    <submittedName>
        <fullName evidence="2">Uncharacterized protein</fullName>
    </submittedName>
</protein>
<proteinExistence type="predicted"/>
<evidence type="ECO:0000313" key="2">
    <source>
        <dbReference type="EMBL" id="TXS94264.1"/>
    </source>
</evidence>
<keyword evidence="1" id="KW-0472">Membrane</keyword>
<keyword evidence="3" id="KW-1185">Reference proteome</keyword>
<sequence>MAYICKDCSYRGKRGGEMGGCPACGSFNMVLEGAQNAEQDEVPGNAALRMKILIGLWVFFFALVIFKLLE</sequence>
<feature type="transmembrane region" description="Helical" evidence="1">
    <location>
        <begin position="52"/>
        <end position="69"/>
    </location>
</feature>